<feature type="compositionally biased region" description="Low complexity" evidence="1">
    <location>
        <begin position="93"/>
        <end position="115"/>
    </location>
</feature>
<feature type="compositionally biased region" description="Basic residues" evidence="1">
    <location>
        <begin position="70"/>
        <end position="89"/>
    </location>
</feature>
<accession>D9Y0R1</accession>
<evidence type="ECO:0000256" key="1">
    <source>
        <dbReference type="SAM" id="MobiDB-lite"/>
    </source>
</evidence>
<gene>
    <name evidence="2" type="ORF">SSRG_05756</name>
</gene>
<keyword evidence="3" id="KW-1185">Reference proteome</keyword>
<dbReference type="STRING" id="467200.SSRG_05756"/>
<reference evidence="2" key="1">
    <citation type="submission" date="2009-02" db="EMBL/GenBank/DDBJ databases">
        <title>Annotation of Streptomyces griseoflavus strain Tu4000.</title>
        <authorList>
            <consortium name="The Broad Institute Genome Sequencing Platform"/>
            <consortium name="Broad Institute Microbial Sequencing Center"/>
            <person name="Fischbach M."/>
            <person name="Godfrey P."/>
            <person name="Ward D."/>
            <person name="Young S."/>
            <person name="Zeng Q."/>
            <person name="Koehrsen M."/>
            <person name="Alvarado L."/>
            <person name="Berlin A.M."/>
            <person name="Bochicchio J."/>
            <person name="Borenstein D."/>
            <person name="Chapman S.B."/>
            <person name="Chen Z."/>
            <person name="Engels R."/>
            <person name="Freedman E."/>
            <person name="Gellesch M."/>
            <person name="Goldberg J."/>
            <person name="Griggs A."/>
            <person name="Gujja S."/>
            <person name="Heilman E.R."/>
            <person name="Heiman D.I."/>
            <person name="Hepburn T.A."/>
            <person name="Howarth C."/>
            <person name="Jen D."/>
            <person name="Larson L."/>
            <person name="Lewis B."/>
            <person name="Mehta T."/>
            <person name="Park D."/>
            <person name="Pearson M."/>
            <person name="Richards J."/>
            <person name="Roberts A."/>
            <person name="Saif S."/>
            <person name="Shea T.D."/>
            <person name="Shenoy N."/>
            <person name="Sisk P."/>
            <person name="Stolte C."/>
            <person name="Sykes S.N."/>
            <person name="Thomson T."/>
            <person name="Walk T."/>
            <person name="White J."/>
            <person name="Yandava C."/>
            <person name="Straight P."/>
            <person name="Clardy J."/>
            <person name="Hung D."/>
            <person name="Kolter R."/>
            <person name="Mekalanos J."/>
            <person name="Walker S."/>
            <person name="Walsh C.T."/>
            <person name="Wieland-Brown L.C."/>
            <person name="Haas B."/>
            <person name="Nusbaum C."/>
            <person name="Birren B."/>
        </authorList>
    </citation>
    <scope>NUCLEOTIDE SEQUENCE [LARGE SCALE GENOMIC DNA]</scope>
    <source>
        <strain evidence="2">Tu4000</strain>
    </source>
</reference>
<organism evidence="2 3">
    <name type="scientific">Streptomyces griseoflavus Tu4000</name>
    <dbReference type="NCBI Taxonomy" id="467200"/>
    <lineage>
        <taxon>Bacteria</taxon>
        <taxon>Bacillati</taxon>
        <taxon>Actinomycetota</taxon>
        <taxon>Actinomycetes</taxon>
        <taxon>Kitasatosporales</taxon>
        <taxon>Streptomycetaceae</taxon>
        <taxon>Streptomyces</taxon>
    </lineage>
</organism>
<protein>
    <submittedName>
        <fullName evidence="2">1-acylglycerol-3-phosphate O-acyltransferase</fullName>
    </submittedName>
</protein>
<feature type="non-terminal residue" evidence="2">
    <location>
        <position position="115"/>
    </location>
</feature>
<dbReference type="GO" id="GO:0016746">
    <property type="term" value="F:acyltransferase activity"/>
    <property type="evidence" value="ECO:0007669"/>
    <property type="project" value="UniProtKB-KW"/>
</dbReference>
<feature type="compositionally biased region" description="Low complexity" evidence="1">
    <location>
        <begin position="45"/>
        <end position="57"/>
    </location>
</feature>
<sequence length="115" mass="11632">ERLAAGRALHPEGLCGTGGAHGGRTAGGAAADRRRRAAARRDHAAAAGPADPGRSGAPVVPLDRGGRRGPGPHRRLRRARGRTAARRQPHLLAGRPAARGGPPGPHAGQGRDTAL</sequence>
<dbReference type="EMBL" id="GG657758">
    <property type="protein sequence ID" value="EFL42952.1"/>
    <property type="molecule type" value="Genomic_DNA"/>
</dbReference>
<evidence type="ECO:0000313" key="2">
    <source>
        <dbReference type="EMBL" id="EFL42952.1"/>
    </source>
</evidence>
<proteinExistence type="predicted"/>
<dbReference type="AlphaFoldDB" id="D9Y0R1"/>
<feature type="non-terminal residue" evidence="2">
    <location>
        <position position="1"/>
    </location>
</feature>
<name>D9Y0R1_9ACTN</name>
<evidence type="ECO:0000313" key="3">
    <source>
        <dbReference type="Proteomes" id="UP000002968"/>
    </source>
</evidence>
<feature type="region of interest" description="Disordered" evidence="1">
    <location>
        <begin position="1"/>
        <end position="115"/>
    </location>
</feature>
<dbReference type="Proteomes" id="UP000002968">
    <property type="component" value="Unassembled WGS sequence"/>
</dbReference>
<feature type="compositionally biased region" description="Gly residues" evidence="1">
    <location>
        <begin position="15"/>
        <end position="26"/>
    </location>
</feature>
<dbReference type="HOGENOM" id="CLU_2114262_0_0_11"/>